<protein>
    <submittedName>
        <fullName evidence="1">Uncharacterized protein</fullName>
    </submittedName>
</protein>
<evidence type="ECO:0000313" key="2">
    <source>
        <dbReference type="Proteomes" id="UP000064967"/>
    </source>
</evidence>
<organism evidence="1 2">
    <name type="scientific">Labilithrix luteola</name>
    <dbReference type="NCBI Taxonomy" id="1391654"/>
    <lineage>
        <taxon>Bacteria</taxon>
        <taxon>Pseudomonadati</taxon>
        <taxon>Myxococcota</taxon>
        <taxon>Polyangia</taxon>
        <taxon>Polyangiales</taxon>
        <taxon>Labilitrichaceae</taxon>
        <taxon>Labilithrix</taxon>
    </lineage>
</organism>
<dbReference type="STRING" id="1391654.AKJ09_05441"/>
<dbReference type="Proteomes" id="UP000064967">
    <property type="component" value="Chromosome"/>
</dbReference>
<accession>A0A0K1PZ65</accession>
<keyword evidence="2" id="KW-1185">Reference proteome</keyword>
<gene>
    <name evidence="1" type="ORF">AKJ09_05441</name>
</gene>
<sequence>MDAGREATEPKGPATCSDAGWCVTTLPDSDLKMVDIWPFRDRAFAIASSPTLGVKVLEWVEADQRWSYIDDNTQNDDGFGKYVGRIWSPNENEIHFTISPGYVYHGRRAANWSWERTRLPVSAGNLSGDPALTSLEAPALGVWGTSADDVYAWHANTIFHWAIADGGKPDWIPEYVGDDQNYGVRVFILGAGGSSKDDVWFSGGRGNGNNASCALLVHKTQEGYRHVVDGTFSYGFPMGTCSARPDTLLPEKAGAMTDVQPAGAGRLVALRYPDTMARIASDGDGGFELSSTRFTASKPVGPSAVTLYSLWAHGDDAWFSGSGLVLRGPVSADADAFGVSTLALTGAPLDTELYRVRGTNDDNLWAIGARYALHKTTP</sequence>
<name>A0A0K1PZ65_9BACT</name>
<dbReference type="AlphaFoldDB" id="A0A0K1PZ65"/>
<proteinExistence type="predicted"/>
<evidence type="ECO:0000313" key="1">
    <source>
        <dbReference type="EMBL" id="AKU98777.1"/>
    </source>
</evidence>
<reference evidence="1 2" key="1">
    <citation type="submission" date="2015-08" db="EMBL/GenBank/DDBJ databases">
        <authorList>
            <person name="Babu N.S."/>
            <person name="Beckwith C.J."/>
            <person name="Beseler K.G."/>
            <person name="Brison A."/>
            <person name="Carone J.V."/>
            <person name="Caskin T.P."/>
            <person name="Diamond M."/>
            <person name="Durham M.E."/>
            <person name="Foxe J.M."/>
            <person name="Go M."/>
            <person name="Henderson B.A."/>
            <person name="Jones I.B."/>
            <person name="McGettigan J.A."/>
            <person name="Micheletti S.J."/>
            <person name="Nasrallah M.E."/>
            <person name="Ortiz D."/>
            <person name="Piller C.R."/>
            <person name="Privatt S.R."/>
            <person name="Schneider S.L."/>
            <person name="Sharp S."/>
            <person name="Smith T.C."/>
            <person name="Stanton J.D."/>
            <person name="Ullery H.E."/>
            <person name="Wilson R.J."/>
            <person name="Serrano M.G."/>
            <person name="Buck G."/>
            <person name="Lee V."/>
            <person name="Wang Y."/>
            <person name="Carvalho R."/>
            <person name="Voegtly L."/>
            <person name="Shi R."/>
            <person name="Duckworth R."/>
            <person name="Johnson A."/>
            <person name="Loviza R."/>
            <person name="Walstead R."/>
            <person name="Shah Z."/>
            <person name="Kiflezghi M."/>
            <person name="Wade K."/>
            <person name="Ball S.L."/>
            <person name="Bradley K.W."/>
            <person name="Asai D.J."/>
            <person name="Bowman C.A."/>
            <person name="Russell D.A."/>
            <person name="Pope W.H."/>
            <person name="Jacobs-Sera D."/>
            <person name="Hendrix R.W."/>
            <person name="Hatfull G.F."/>
        </authorList>
    </citation>
    <scope>NUCLEOTIDE SEQUENCE [LARGE SCALE GENOMIC DNA]</scope>
    <source>
        <strain evidence="1 2">DSM 27648</strain>
    </source>
</reference>
<dbReference type="KEGG" id="llu:AKJ09_05441"/>
<dbReference type="EMBL" id="CP012333">
    <property type="protein sequence ID" value="AKU98777.1"/>
    <property type="molecule type" value="Genomic_DNA"/>
</dbReference>